<sequence>MSVVLVDDGIGSLGPKEGEEDSCPGCSRWPTQFADQVAQVAGREASVTSFRAPGVPEARELVSGDSDTRAAIADASVVVVATGAFNSLPDPDTGIGCPPAATEEPTYAAWARTTKPACLAEMIKTYGLLYDSVFAEINKLRAGKPTVFIAMNVPDYNLEVGGPDTLLGQVQGVERAWAKRFAVAANDRWNEMLAERARAAGFQLVDIYHALNGPDGTDPGAQFSAGGGHPNQAGHDLIADLIAQVDLSALDPN</sequence>
<dbReference type="RefSeq" id="WP_378592581.1">
    <property type="nucleotide sequence ID" value="NZ_JBHSKD010000027.1"/>
</dbReference>
<comment type="caution">
    <text evidence="3">The sequence shown here is derived from an EMBL/GenBank/DDBJ whole genome shotgun (WGS) entry which is preliminary data.</text>
</comment>
<evidence type="ECO:0000313" key="4">
    <source>
        <dbReference type="Proteomes" id="UP001596087"/>
    </source>
</evidence>
<dbReference type="InterPro" id="IPR013830">
    <property type="entry name" value="SGNH_hydro"/>
</dbReference>
<protein>
    <submittedName>
        <fullName evidence="3">GDSL-type esterase/lipase family protein</fullName>
    </submittedName>
</protein>
<evidence type="ECO:0000256" key="1">
    <source>
        <dbReference type="SAM" id="MobiDB-lite"/>
    </source>
</evidence>
<dbReference type="Pfam" id="PF13472">
    <property type="entry name" value="Lipase_GDSL_2"/>
    <property type="match status" value="1"/>
</dbReference>
<evidence type="ECO:0000313" key="3">
    <source>
        <dbReference type="EMBL" id="MFC5178841.1"/>
    </source>
</evidence>
<dbReference type="EMBL" id="JBHSKD010000027">
    <property type="protein sequence ID" value="MFC5178841.1"/>
    <property type="molecule type" value="Genomic_DNA"/>
</dbReference>
<dbReference type="SUPFAM" id="SSF52266">
    <property type="entry name" value="SGNH hydrolase"/>
    <property type="match status" value="1"/>
</dbReference>
<name>A0ABW0BQJ2_9ACTN</name>
<gene>
    <name evidence="3" type="ORF">ACFPGP_19320</name>
</gene>
<organism evidence="3 4">
    <name type="scientific">Nocardioides taihuensis</name>
    <dbReference type="NCBI Taxonomy" id="1835606"/>
    <lineage>
        <taxon>Bacteria</taxon>
        <taxon>Bacillati</taxon>
        <taxon>Actinomycetota</taxon>
        <taxon>Actinomycetes</taxon>
        <taxon>Propionibacteriales</taxon>
        <taxon>Nocardioidaceae</taxon>
        <taxon>Nocardioides</taxon>
    </lineage>
</organism>
<proteinExistence type="predicted"/>
<keyword evidence="4" id="KW-1185">Reference proteome</keyword>
<reference evidence="4" key="1">
    <citation type="journal article" date="2019" name="Int. J. Syst. Evol. Microbiol.">
        <title>The Global Catalogue of Microorganisms (GCM) 10K type strain sequencing project: providing services to taxonomists for standard genome sequencing and annotation.</title>
        <authorList>
            <consortium name="The Broad Institute Genomics Platform"/>
            <consortium name="The Broad Institute Genome Sequencing Center for Infectious Disease"/>
            <person name="Wu L."/>
            <person name="Ma J."/>
        </authorList>
    </citation>
    <scope>NUCLEOTIDE SEQUENCE [LARGE SCALE GENOMIC DNA]</scope>
    <source>
        <strain evidence="4">DFY41</strain>
    </source>
</reference>
<evidence type="ECO:0000259" key="2">
    <source>
        <dbReference type="Pfam" id="PF13472"/>
    </source>
</evidence>
<dbReference type="Proteomes" id="UP001596087">
    <property type="component" value="Unassembled WGS sequence"/>
</dbReference>
<feature type="region of interest" description="Disordered" evidence="1">
    <location>
        <begin position="1"/>
        <end position="25"/>
    </location>
</feature>
<dbReference type="InterPro" id="IPR036514">
    <property type="entry name" value="SGNH_hydro_sf"/>
</dbReference>
<feature type="domain" description="SGNH hydrolase-type esterase" evidence="2">
    <location>
        <begin position="28"/>
        <end position="237"/>
    </location>
</feature>
<dbReference type="CDD" id="cd00229">
    <property type="entry name" value="SGNH_hydrolase"/>
    <property type="match status" value="1"/>
</dbReference>
<dbReference type="Gene3D" id="3.40.50.1110">
    <property type="entry name" value="SGNH hydrolase"/>
    <property type="match status" value="1"/>
</dbReference>
<accession>A0ABW0BQJ2</accession>